<dbReference type="RefSeq" id="WP_089259507.1">
    <property type="nucleotide sequence ID" value="NZ_FZNV01000001.1"/>
</dbReference>
<comment type="caution">
    <text evidence="8">The sequence shown here is derived from an EMBL/GenBank/DDBJ whole genome shotgun (WGS) entry which is preliminary data.</text>
</comment>
<feature type="transmembrane region" description="Helical" evidence="7">
    <location>
        <begin position="203"/>
        <end position="221"/>
    </location>
</feature>
<reference evidence="8 9" key="1">
    <citation type="submission" date="2017-06" db="EMBL/GenBank/DDBJ databases">
        <authorList>
            <person name="Varghese N."/>
            <person name="Submissions S."/>
        </authorList>
    </citation>
    <scope>NUCLEOTIDE SEQUENCE [LARGE SCALE GENOMIC DNA]</scope>
    <source>
        <strain evidence="8 9">DSM 19840</strain>
    </source>
</reference>
<feature type="transmembrane region" description="Helical" evidence="7">
    <location>
        <begin position="340"/>
        <end position="361"/>
    </location>
</feature>
<evidence type="ECO:0000256" key="7">
    <source>
        <dbReference type="SAM" id="Phobius"/>
    </source>
</evidence>
<feature type="transmembrane region" description="Helical" evidence="7">
    <location>
        <begin position="228"/>
        <end position="246"/>
    </location>
</feature>
<proteinExistence type="predicted"/>
<dbReference type="PROSITE" id="PS01348">
    <property type="entry name" value="MRAY_2"/>
    <property type="match status" value="1"/>
</dbReference>
<evidence type="ECO:0000256" key="3">
    <source>
        <dbReference type="ARBA" id="ARBA00022679"/>
    </source>
</evidence>
<feature type="transmembrane region" description="Helical" evidence="7">
    <location>
        <begin position="178"/>
        <end position="197"/>
    </location>
</feature>
<feature type="transmembrane region" description="Helical" evidence="7">
    <location>
        <begin position="12"/>
        <end position="38"/>
    </location>
</feature>
<dbReference type="InterPro" id="IPR018480">
    <property type="entry name" value="PNAcMuramoyl-5peptid_Trfase_CS"/>
</dbReference>
<evidence type="ECO:0000313" key="8">
    <source>
        <dbReference type="EMBL" id="SNR30074.1"/>
    </source>
</evidence>
<keyword evidence="2" id="KW-1003">Cell membrane</keyword>
<accession>A0ABY1SE05</accession>
<evidence type="ECO:0000256" key="6">
    <source>
        <dbReference type="ARBA" id="ARBA00023136"/>
    </source>
</evidence>
<feature type="transmembrane region" description="Helical" evidence="7">
    <location>
        <begin position="266"/>
        <end position="284"/>
    </location>
</feature>
<keyword evidence="4 7" id="KW-0812">Transmembrane</keyword>
<dbReference type="InterPro" id="IPR000715">
    <property type="entry name" value="Glycosyl_transferase_4"/>
</dbReference>
<name>A0ABY1SE05_9FLAO</name>
<keyword evidence="5 7" id="KW-1133">Transmembrane helix</keyword>
<feature type="transmembrane region" description="Helical" evidence="7">
    <location>
        <begin position="315"/>
        <end position="334"/>
    </location>
</feature>
<comment type="subcellular location">
    <subcellularLocation>
        <location evidence="1">Cell membrane</location>
        <topology evidence="1">Multi-pass membrane protein</topology>
    </subcellularLocation>
</comment>
<evidence type="ECO:0000256" key="1">
    <source>
        <dbReference type="ARBA" id="ARBA00004651"/>
    </source>
</evidence>
<dbReference type="Pfam" id="PF00953">
    <property type="entry name" value="Glycos_transf_4"/>
    <property type="match status" value="1"/>
</dbReference>
<feature type="transmembrane region" description="Helical" evidence="7">
    <location>
        <begin position="88"/>
        <end position="107"/>
    </location>
</feature>
<dbReference type="CDD" id="cd06853">
    <property type="entry name" value="GT_WecA_like"/>
    <property type="match status" value="1"/>
</dbReference>
<organism evidence="8 9">
    <name type="scientific">Maribacter sedimenticola</name>
    <dbReference type="NCBI Taxonomy" id="228956"/>
    <lineage>
        <taxon>Bacteria</taxon>
        <taxon>Pseudomonadati</taxon>
        <taxon>Bacteroidota</taxon>
        <taxon>Flavobacteriia</taxon>
        <taxon>Flavobacteriales</taxon>
        <taxon>Flavobacteriaceae</taxon>
        <taxon>Maribacter</taxon>
    </lineage>
</organism>
<keyword evidence="3" id="KW-0808">Transferase</keyword>
<feature type="transmembrane region" description="Helical" evidence="7">
    <location>
        <begin position="149"/>
        <end position="171"/>
    </location>
</feature>
<dbReference type="EMBL" id="FZNV01000001">
    <property type="protein sequence ID" value="SNR30074.1"/>
    <property type="molecule type" value="Genomic_DNA"/>
</dbReference>
<keyword evidence="9" id="KW-1185">Reference proteome</keyword>
<evidence type="ECO:0000256" key="2">
    <source>
        <dbReference type="ARBA" id="ARBA00022475"/>
    </source>
</evidence>
<protein>
    <submittedName>
        <fullName evidence="8">UDP-N-acetylmuramyl pentapeptide phosphotransferase/UDP-N-acetylglucosamine-1-phosphate transferase</fullName>
    </submittedName>
</protein>
<dbReference type="PANTHER" id="PTHR22926">
    <property type="entry name" value="PHOSPHO-N-ACETYLMURAMOYL-PENTAPEPTIDE-TRANSFERASE"/>
    <property type="match status" value="1"/>
</dbReference>
<sequence>MDSIQELFLSLPVLMVISALIAYVMATRFNLYPVIIYVSKTKGLMDVPEERRVHTSQVPNLGGMGLFITFSLTLLLFVPFLNNTVEDLSNILSLLAATIILLFLGIKDDLVFMTAKKKLVIQLIAVSMVCILQNVRISNFHGLLGIGELPYIISVGFTIFVFVLVINAINLIDGIDGLASSIGILASLSFGIAFYMAENYLMTIMAAVLIGSLMGFLKYNLSSDRKIFMGDCGSLIVGFLLAYQGIGFLNINPELVFEYNSENSSILLLAILSYPLFDLLRVFIVRIAQKKSPFDADSNHIHHRLLRLGLNHKQATMFLVVSNLTLILITYFTINLPINMSLIVVVCFGCLLYLLPFLSVFEEFKGEEPEEITPGVSGRVVEVKEDGAIIIPINERILQKETIGQHRNYGSLNTEPERVAKNTFPQKNSEKFKYYANEEKVLLNPLDKTTHIDQNNLKTE</sequence>
<feature type="transmembrane region" description="Helical" evidence="7">
    <location>
        <begin position="58"/>
        <end position="82"/>
    </location>
</feature>
<evidence type="ECO:0000313" key="9">
    <source>
        <dbReference type="Proteomes" id="UP000198337"/>
    </source>
</evidence>
<gene>
    <name evidence="8" type="ORF">SAMN04488009_1027</name>
</gene>
<dbReference type="PANTHER" id="PTHR22926:SF3">
    <property type="entry name" value="UNDECAPRENYL-PHOSPHATE ALPHA-N-ACETYLGLUCOSAMINYL 1-PHOSPHATE TRANSFERASE"/>
    <property type="match status" value="1"/>
</dbReference>
<keyword evidence="6 7" id="KW-0472">Membrane</keyword>
<evidence type="ECO:0000256" key="4">
    <source>
        <dbReference type="ARBA" id="ARBA00022692"/>
    </source>
</evidence>
<dbReference type="Proteomes" id="UP000198337">
    <property type="component" value="Unassembled WGS sequence"/>
</dbReference>
<evidence type="ECO:0000256" key="5">
    <source>
        <dbReference type="ARBA" id="ARBA00022989"/>
    </source>
</evidence>